<name>A0A330GM08_9HYPH</name>
<dbReference type="PRINTS" id="PR00037">
    <property type="entry name" value="HTHLACR"/>
</dbReference>
<evidence type="ECO:0000313" key="4">
    <source>
        <dbReference type="EMBL" id="RAZ72910.1"/>
    </source>
</evidence>
<proteinExistence type="predicted"/>
<dbReference type="InterPro" id="IPR011991">
    <property type="entry name" value="ArsR-like_HTH"/>
</dbReference>
<dbReference type="AlphaFoldDB" id="A0A330GM08"/>
<comment type="caution">
    <text evidence="4">The sequence shown here is derived from an EMBL/GenBank/DDBJ whole genome shotgun (WGS) entry which is preliminary data.</text>
</comment>
<dbReference type="InterPro" id="IPR036390">
    <property type="entry name" value="WH_DNA-bd_sf"/>
</dbReference>
<accession>A0A330GM08</accession>
<dbReference type="InterPro" id="IPR036388">
    <property type="entry name" value="WH-like_DNA-bd_sf"/>
</dbReference>
<dbReference type="Gene3D" id="1.10.10.10">
    <property type="entry name" value="Winged helix-like DNA-binding domain superfamily/Winged helix DNA-binding domain"/>
    <property type="match status" value="1"/>
</dbReference>
<dbReference type="SMART" id="SM01134">
    <property type="entry name" value="DeoRC"/>
    <property type="match status" value="1"/>
</dbReference>
<evidence type="ECO:0000256" key="1">
    <source>
        <dbReference type="ARBA" id="ARBA00023015"/>
    </source>
</evidence>
<keyword evidence="1" id="KW-0805">Transcription regulation</keyword>
<dbReference type="InterPro" id="IPR050313">
    <property type="entry name" value="Carb_Metab_HTH_regulators"/>
</dbReference>
<evidence type="ECO:0000259" key="3">
    <source>
        <dbReference type="PROSITE" id="PS51000"/>
    </source>
</evidence>
<dbReference type="GO" id="GO:0003700">
    <property type="term" value="F:DNA-binding transcription factor activity"/>
    <property type="evidence" value="ECO:0007669"/>
    <property type="project" value="InterPro"/>
</dbReference>
<dbReference type="InterPro" id="IPR037171">
    <property type="entry name" value="NagB/RpiA_transferase-like"/>
</dbReference>
<reference evidence="5" key="1">
    <citation type="submission" date="2018-06" db="EMBL/GenBank/DDBJ databases">
        <authorList>
            <person name="Helene L.C."/>
            <person name="Dall'Agnol R."/>
            <person name="Delamuta J.R."/>
            <person name="Hungria M."/>
        </authorList>
    </citation>
    <scope>NUCLEOTIDE SEQUENCE [LARGE SCALE GENOMIC DNA]</scope>
    <source>
        <strain evidence="5">CNPSo 3140</strain>
    </source>
</reference>
<dbReference type="EMBL" id="QMBQ01000009">
    <property type="protein sequence ID" value="RAZ72910.1"/>
    <property type="molecule type" value="Genomic_DNA"/>
</dbReference>
<dbReference type="PANTHER" id="PTHR30363">
    <property type="entry name" value="HTH-TYPE TRANSCRIPTIONAL REGULATOR SRLR-RELATED"/>
    <property type="match status" value="1"/>
</dbReference>
<dbReference type="SUPFAM" id="SSF100950">
    <property type="entry name" value="NagB/RpiA/CoA transferase-like"/>
    <property type="match status" value="1"/>
</dbReference>
<dbReference type="InterPro" id="IPR014036">
    <property type="entry name" value="DeoR-like_C"/>
</dbReference>
<keyword evidence="5" id="KW-1185">Reference proteome</keyword>
<dbReference type="PANTHER" id="PTHR30363:SF44">
    <property type="entry name" value="AGA OPERON TRANSCRIPTIONAL REPRESSOR-RELATED"/>
    <property type="match status" value="1"/>
</dbReference>
<organism evidence="4 5">
    <name type="scientific">Mesorhizobium atlanticum</name>
    <dbReference type="NCBI Taxonomy" id="2233532"/>
    <lineage>
        <taxon>Bacteria</taxon>
        <taxon>Pseudomonadati</taxon>
        <taxon>Pseudomonadota</taxon>
        <taxon>Alphaproteobacteria</taxon>
        <taxon>Hyphomicrobiales</taxon>
        <taxon>Phyllobacteriaceae</taxon>
        <taxon>Mesorhizobium</taxon>
    </lineage>
</organism>
<feature type="domain" description="HTH deoR-type" evidence="3">
    <location>
        <begin position="55"/>
        <end position="110"/>
    </location>
</feature>
<dbReference type="Pfam" id="PF08220">
    <property type="entry name" value="HTH_DeoR"/>
    <property type="match status" value="1"/>
</dbReference>
<dbReference type="PROSITE" id="PS51000">
    <property type="entry name" value="HTH_DEOR_2"/>
    <property type="match status" value="1"/>
</dbReference>
<gene>
    <name evidence="4" type="ORF">DPM35_26285</name>
</gene>
<dbReference type="SMART" id="SM00420">
    <property type="entry name" value="HTH_DEOR"/>
    <property type="match status" value="1"/>
</dbReference>
<dbReference type="InterPro" id="IPR001034">
    <property type="entry name" value="DeoR_HTH"/>
</dbReference>
<dbReference type="Gene3D" id="3.40.50.1360">
    <property type="match status" value="1"/>
</dbReference>
<dbReference type="Proteomes" id="UP000251956">
    <property type="component" value="Unassembled WGS sequence"/>
</dbReference>
<protein>
    <recommendedName>
        <fullName evidence="3">HTH deoR-type domain-containing protein</fullName>
    </recommendedName>
</protein>
<sequence length="323" mass="34144">MPRVNSTASAVTCRGFPGRCWISISGHQIKLSRGAEVMVDQERDAPQPRGSARLGAARQQQILTLISNGDIIAVGDLAERFGVSQESIRRDIRALDQAGLLRRVHGGVAPMAPVDLTARRPVAERLELDRSAKMAAAEAALPLFQEGMNIFLGGSSTMLLLADALAGQGPALSVTTNMIDIATRLAVEVRFKVTLLGGVLKPTTRTLIGPDILNALDHQVFDLAVCGASSVDAVHGFLGPSEWHAAIGAKLTERARCLVVVADATKFNRSDAYVVLPLSRVAVLATDRAAPPDMAIALEEAGVRVLLPTGHNSSTRSQSGQAL</sequence>
<evidence type="ECO:0000256" key="2">
    <source>
        <dbReference type="ARBA" id="ARBA00023163"/>
    </source>
</evidence>
<dbReference type="Pfam" id="PF00455">
    <property type="entry name" value="DeoRC"/>
    <property type="match status" value="1"/>
</dbReference>
<dbReference type="OrthoDB" id="9814815at2"/>
<dbReference type="SUPFAM" id="SSF46785">
    <property type="entry name" value="Winged helix' DNA-binding domain"/>
    <property type="match status" value="1"/>
</dbReference>
<dbReference type="CDD" id="cd00090">
    <property type="entry name" value="HTH_ARSR"/>
    <property type="match status" value="1"/>
</dbReference>
<reference evidence="4 5" key="2">
    <citation type="submission" date="2018-07" db="EMBL/GenBank/DDBJ databases">
        <title>Diversity of Mesorhizobium strains in Brazil.</title>
        <authorList>
            <person name="Helene L.C.F."/>
            <person name="Dall'Agnol R."/>
            <person name="Delamuta J.R.M."/>
            <person name="Hungria M."/>
        </authorList>
    </citation>
    <scope>NUCLEOTIDE SEQUENCE [LARGE SCALE GENOMIC DNA]</scope>
    <source>
        <strain evidence="4 5">CNPSo 3140</strain>
    </source>
</reference>
<keyword evidence="2" id="KW-0804">Transcription</keyword>
<evidence type="ECO:0000313" key="5">
    <source>
        <dbReference type="Proteomes" id="UP000251956"/>
    </source>
</evidence>